<evidence type="ECO:0000313" key="10">
    <source>
        <dbReference type="Proteomes" id="UP001626550"/>
    </source>
</evidence>
<gene>
    <name evidence="9" type="ORF">Ciccas_006682</name>
</gene>
<keyword evidence="7" id="KW-0966">Cell projection</keyword>
<reference evidence="9 10" key="1">
    <citation type="submission" date="2024-11" db="EMBL/GenBank/DDBJ databases">
        <title>Adaptive evolution of stress response genes in parasites aligns with host niche diversity.</title>
        <authorList>
            <person name="Hahn C."/>
            <person name="Resl P."/>
        </authorList>
    </citation>
    <scope>NUCLEOTIDE SEQUENCE [LARGE SCALE GENOMIC DNA]</scope>
    <source>
        <strain evidence="9">EGGRZ-B1_66</strain>
        <tissue evidence="9">Body</tissue>
    </source>
</reference>
<feature type="coiled-coil region" evidence="8">
    <location>
        <begin position="569"/>
        <end position="603"/>
    </location>
</feature>
<dbReference type="Proteomes" id="UP001626550">
    <property type="component" value="Unassembled WGS sequence"/>
</dbReference>
<feature type="coiled-coil region" evidence="8">
    <location>
        <begin position="215"/>
        <end position="382"/>
    </location>
</feature>
<comment type="subcellular location">
    <subcellularLocation>
        <location evidence="1">Cytoplasm</location>
        <location evidence="1">Cytoskeleton</location>
        <location evidence="1">Cilium basal body</location>
    </subcellularLocation>
    <subcellularLocation>
        <location evidence="2">Cytoplasm</location>
        <location evidence="2">Cytoskeleton</location>
        <location evidence="2">Microtubule organizing center</location>
        <location evidence="2">Centrosome</location>
    </subcellularLocation>
</comment>
<evidence type="ECO:0000256" key="7">
    <source>
        <dbReference type="ARBA" id="ARBA00023273"/>
    </source>
</evidence>
<evidence type="ECO:0000313" key="9">
    <source>
        <dbReference type="EMBL" id="KAL3314693.1"/>
    </source>
</evidence>
<evidence type="ECO:0000256" key="4">
    <source>
        <dbReference type="ARBA" id="ARBA00022794"/>
    </source>
</evidence>
<evidence type="ECO:0000256" key="2">
    <source>
        <dbReference type="ARBA" id="ARBA00004300"/>
    </source>
</evidence>
<feature type="coiled-coil region" evidence="8">
    <location>
        <begin position="635"/>
        <end position="676"/>
    </location>
</feature>
<evidence type="ECO:0000256" key="1">
    <source>
        <dbReference type="ARBA" id="ARBA00004120"/>
    </source>
</evidence>
<keyword evidence="3" id="KW-0963">Cytoplasm</keyword>
<keyword evidence="10" id="KW-1185">Reference proteome</keyword>
<sequence>MPTPKNLWDKISNLKEDSINVDNINYYSDLLGESEIDDWPLDKTKHAFYLVQALLNARGELVKSSEEAISDYLSQIEDLQNQQKDLENENATLQKAVSGSSSSINLVQERRNWELERERLEHEVDSYKAKVDELSREKMENEGTKGDLEKQLKNQQDDNRRMAERFEFMQTRIQEKSLGSTKISEDQNFRKEILKEANSEIEVATSDFFHMKQALQESDRLLAEKSSEIDQMRIQLGSFNRDTADPQANDEIMKLVDEKVNEWKQVLAEKDEEIVRLYQENRKLRQEIGSLSFDSNKLSTKALISTLKDRENTIKEMKAKLVEATKELEESEKIVRDLKTIEEEVDQGGKQLSKAEKQKLQMIELKRQLVEKDKLIEDLDKRHRESQAEAILEAQKRGEIEDQLTKYERGEFGLEEALIELRACRNELAGRENQLEEICRVASRLESELDEVNLENEHLRNRLGIAADEAIDLDAVRRRKKAHEEEEKATNLVLQKEIESLEEERLNLKRKVRDLARQIGHEAGLSNNYAEPRIASTIFSNSVRAPTENWTTDKEDLVTAVPKTWQARIKELTLQKQKCETKLDDCVETNRLLQQGMRELKEEKSSPSFEKLLAVMDSRSLLLNEEDSVYMKARIDYLEGANRELRDQLQTALDKRARAQMEVEANSEQLRILKQRFASLEVDDVNFVGSQQTGEIPLPLGLSDSSSKTLAALEEHLCSVMLECEEKDKALTQHTEIMDELRRKYSMLRHRQALLYDEFRAEKESFEEEKQNLQTTVKRLKEKVTVLTVFKEEHERLWNSLDQGR</sequence>
<dbReference type="PANTHER" id="PTHR18879">
    <property type="entry name" value="CENTROSOMAL PROTEIN OF 290 KDA"/>
    <property type="match status" value="1"/>
</dbReference>
<feature type="coiled-coil region" evidence="8">
    <location>
        <begin position="414"/>
        <end position="518"/>
    </location>
</feature>
<keyword evidence="5 8" id="KW-0175">Coiled coil</keyword>
<evidence type="ECO:0000256" key="5">
    <source>
        <dbReference type="ARBA" id="ARBA00023054"/>
    </source>
</evidence>
<organism evidence="9 10">
    <name type="scientific">Cichlidogyrus casuarinus</name>
    <dbReference type="NCBI Taxonomy" id="1844966"/>
    <lineage>
        <taxon>Eukaryota</taxon>
        <taxon>Metazoa</taxon>
        <taxon>Spiralia</taxon>
        <taxon>Lophotrochozoa</taxon>
        <taxon>Platyhelminthes</taxon>
        <taxon>Monogenea</taxon>
        <taxon>Monopisthocotylea</taxon>
        <taxon>Dactylogyridea</taxon>
        <taxon>Ancyrocephalidae</taxon>
        <taxon>Cichlidogyrus</taxon>
    </lineage>
</organism>
<evidence type="ECO:0000256" key="6">
    <source>
        <dbReference type="ARBA" id="ARBA00023212"/>
    </source>
</evidence>
<feature type="coiled-coil region" evidence="8">
    <location>
        <begin position="62"/>
        <end position="165"/>
    </location>
</feature>
<accession>A0ABD2Q524</accession>
<evidence type="ECO:0000256" key="3">
    <source>
        <dbReference type="ARBA" id="ARBA00022490"/>
    </source>
</evidence>
<name>A0ABD2Q524_9PLAT</name>
<proteinExistence type="predicted"/>
<feature type="coiled-coil region" evidence="8">
    <location>
        <begin position="724"/>
        <end position="783"/>
    </location>
</feature>
<comment type="caution">
    <text evidence="9">The sequence shown here is derived from an EMBL/GenBank/DDBJ whole genome shotgun (WGS) entry which is preliminary data.</text>
</comment>
<dbReference type="AlphaFoldDB" id="A0ABD2Q524"/>
<dbReference type="PANTHER" id="PTHR18879:SF20">
    <property type="entry name" value="CENTROSOMAL PROTEIN OF 290 KDA"/>
    <property type="match status" value="1"/>
</dbReference>
<protein>
    <submittedName>
        <fullName evidence="9">Uncharacterized protein</fullName>
    </submittedName>
</protein>
<dbReference type="InterPro" id="IPR026201">
    <property type="entry name" value="Cep290"/>
</dbReference>
<evidence type="ECO:0000256" key="8">
    <source>
        <dbReference type="SAM" id="Coils"/>
    </source>
</evidence>
<keyword evidence="4" id="KW-0970">Cilium biogenesis/degradation</keyword>
<dbReference type="GO" id="GO:0005813">
    <property type="term" value="C:centrosome"/>
    <property type="evidence" value="ECO:0007669"/>
    <property type="project" value="UniProtKB-SubCell"/>
</dbReference>
<dbReference type="EMBL" id="JBJKFK010000929">
    <property type="protein sequence ID" value="KAL3314693.1"/>
    <property type="molecule type" value="Genomic_DNA"/>
</dbReference>
<keyword evidence="6" id="KW-0206">Cytoskeleton</keyword>
<dbReference type="GO" id="GO:0030030">
    <property type="term" value="P:cell projection organization"/>
    <property type="evidence" value="ECO:0007669"/>
    <property type="project" value="UniProtKB-KW"/>
</dbReference>